<accession>A0A0S2I1A8</accession>
<keyword evidence="1" id="KW-0732">Signal</keyword>
<dbReference type="InterPro" id="IPR019847">
    <property type="entry name" value="Gliding_motility_assoc_GldN"/>
</dbReference>
<dbReference type="KEGG" id="blq:L21SP5_02452"/>
<protein>
    <submittedName>
        <fullName evidence="2">Gliding motility associated protein GldN</fullName>
    </submittedName>
</protein>
<dbReference type="NCBIfam" id="TIGR03523">
    <property type="entry name" value="GldN"/>
    <property type="match status" value="1"/>
</dbReference>
<feature type="chain" id="PRO_5006599367" evidence="1">
    <location>
        <begin position="26"/>
        <end position="281"/>
    </location>
</feature>
<name>A0A0S2I1A8_9BACT</name>
<dbReference type="RefSeq" id="WP_057953483.1">
    <property type="nucleotide sequence ID" value="NZ_CP013118.1"/>
</dbReference>
<dbReference type="EMBL" id="CP013118">
    <property type="protein sequence ID" value="ALO16079.1"/>
    <property type="molecule type" value="Genomic_DNA"/>
</dbReference>
<evidence type="ECO:0000313" key="2">
    <source>
        <dbReference type="EMBL" id="ALO16079.1"/>
    </source>
</evidence>
<dbReference type="OrthoDB" id="1141916at2"/>
<keyword evidence="3" id="KW-1185">Reference proteome</keyword>
<dbReference type="STRING" id="1307839.L21SP5_02452"/>
<sequence precursor="true">MKKLVLFSFTFALLFSLLPTNEAKAQVLDGIYEKEHVPSRRPVPYSQLREADVMWKKRVWRCIDLRQKMNFHFYYPINRINERMNLTNLLVYGQTHEGVVLYDADENDRFTTILTTSEIEGKFDAGTQERKIVQDDGTEIVKEFYQPINYAEVKQIWLKEEWFFDRQRSKMEVRILGIMPIRFTEDPNTGELQKIRLFWAYYPAVRPILANHEVFNRFNDAKRRTYDDIFFKRFFDSYIVKESNVYEDRRIAEYRDGRMALWEAQKIKKEMFNYEQDLWSY</sequence>
<reference evidence="2 3" key="1">
    <citation type="submission" date="2015-11" db="EMBL/GenBank/DDBJ databases">
        <title>Description and complete genome sequence of a novel strain predominating in hypersaline microbial mats and representing a new family of the Bacteriodetes phylum.</title>
        <authorList>
            <person name="Spring S."/>
            <person name="Bunk B."/>
            <person name="Sproer C."/>
            <person name="Klenk H.-P."/>
        </authorList>
    </citation>
    <scope>NUCLEOTIDE SEQUENCE [LARGE SCALE GENOMIC DNA]</scope>
    <source>
        <strain evidence="2 3">L21-Spi-D4</strain>
    </source>
</reference>
<dbReference type="Pfam" id="PF19841">
    <property type="entry name" value="GldN"/>
    <property type="match status" value="1"/>
</dbReference>
<organism evidence="2 3">
    <name type="scientific">Salinivirga cyanobacteriivorans</name>
    <dbReference type="NCBI Taxonomy" id="1307839"/>
    <lineage>
        <taxon>Bacteria</taxon>
        <taxon>Pseudomonadati</taxon>
        <taxon>Bacteroidota</taxon>
        <taxon>Bacteroidia</taxon>
        <taxon>Bacteroidales</taxon>
        <taxon>Salinivirgaceae</taxon>
        <taxon>Salinivirga</taxon>
    </lineage>
</organism>
<gene>
    <name evidence="2" type="ORF">L21SP5_02452</name>
</gene>
<feature type="signal peptide" evidence="1">
    <location>
        <begin position="1"/>
        <end position="25"/>
    </location>
</feature>
<dbReference type="AlphaFoldDB" id="A0A0S2I1A8"/>
<proteinExistence type="predicted"/>
<evidence type="ECO:0000256" key="1">
    <source>
        <dbReference type="SAM" id="SignalP"/>
    </source>
</evidence>
<evidence type="ECO:0000313" key="3">
    <source>
        <dbReference type="Proteomes" id="UP000064893"/>
    </source>
</evidence>
<dbReference type="Proteomes" id="UP000064893">
    <property type="component" value="Chromosome"/>
</dbReference>